<gene>
    <name evidence="4" type="ORF">KK488_04655</name>
</gene>
<feature type="chain" id="PRO_5040790046" evidence="3">
    <location>
        <begin position="19"/>
        <end position="308"/>
    </location>
</feature>
<organism evidence="4 5">
    <name type="scientific">Sphingobium nicotianae</name>
    <dbReference type="NCBI Taxonomy" id="2782607"/>
    <lineage>
        <taxon>Bacteria</taxon>
        <taxon>Pseudomonadati</taxon>
        <taxon>Pseudomonadota</taxon>
        <taxon>Alphaproteobacteria</taxon>
        <taxon>Sphingomonadales</taxon>
        <taxon>Sphingomonadaceae</taxon>
        <taxon>Sphingobium</taxon>
    </lineage>
</organism>
<dbReference type="EMBL" id="JAHGAW010000003">
    <property type="protein sequence ID" value="MBT2186231.1"/>
    <property type="molecule type" value="Genomic_DNA"/>
</dbReference>
<evidence type="ECO:0000256" key="1">
    <source>
        <dbReference type="ARBA" id="ARBA00010634"/>
    </source>
</evidence>
<dbReference type="InterPro" id="IPR007428">
    <property type="entry name" value="MlaA"/>
</dbReference>
<dbReference type="GO" id="GO:0120010">
    <property type="term" value="P:intermembrane phospholipid transfer"/>
    <property type="evidence" value="ECO:0007669"/>
    <property type="project" value="TreeGrafter"/>
</dbReference>
<feature type="signal peptide" evidence="3">
    <location>
        <begin position="1"/>
        <end position="18"/>
    </location>
</feature>
<dbReference type="PRINTS" id="PR01805">
    <property type="entry name" value="VACJLIPOPROT"/>
</dbReference>
<evidence type="ECO:0000313" key="5">
    <source>
        <dbReference type="Proteomes" id="UP001138757"/>
    </source>
</evidence>
<accession>A0A9X1DA93</accession>
<dbReference type="Proteomes" id="UP001138757">
    <property type="component" value="Unassembled WGS sequence"/>
</dbReference>
<name>A0A9X1DA93_9SPHN</name>
<dbReference type="PANTHER" id="PTHR30035">
    <property type="entry name" value="LIPOPROTEIN VACJ-RELATED"/>
    <property type="match status" value="1"/>
</dbReference>
<evidence type="ECO:0000313" key="4">
    <source>
        <dbReference type="EMBL" id="MBT2186231.1"/>
    </source>
</evidence>
<keyword evidence="4" id="KW-0449">Lipoprotein</keyword>
<evidence type="ECO:0000256" key="3">
    <source>
        <dbReference type="SAM" id="SignalP"/>
    </source>
</evidence>
<sequence length="308" mass="32707">MSLCALVLATVLVPAAQADPAPESVAATQTVMVRTATPAAVPEPETIAPPAELVGAAPATDEKTADGEVMVVTARRRHIAADPLESLNVKSFAMVQAVDDAVIGPASKGYERAIPLPARDGLRNFFRNLHEPVVFLNDLIQLKPKKALKTLGRFAINTTVGAAGLFDMARRRPFNLPYRINGFANSLAYYGVKQGPFLFLPLIGPTTVRDLVGLGVDTIAMPLSGTSPMRGPAYAASATSIKVLDHRIEFDGEIRQMRDGAQDAYAAARASYLNRRAAEVAALHEPSLANERLAAVPINPIAESALGH</sequence>
<keyword evidence="5" id="KW-1185">Reference proteome</keyword>
<dbReference type="PANTHER" id="PTHR30035:SF3">
    <property type="entry name" value="INTERMEMBRANE PHOSPHOLIPID TRANSPORT SYSTEM LIPOPROTEIN MLAA"/>
    <property type="match status" value="1"/>
</dbReference>
<comment type="caution">
    <text evidence="4">The sequence shown here is derived from an EMBL/GenBank/DDBJ whole genome shotgun (WGS) entry which is preliminary data.</text>
</comment>
<reference evidence="4" key="1">
    <citation type="submission" date="2021-05" db="EMBL/GenBank/DDBJ databases">
        <title>Genome of Sphingobium sp. strain.</title>
        <authorList>
            <person name="Fan R."/>
        </authorList>
    </citation>
    <scope>NUCLEOTIDE SEQUENCE</scope>
    <source>
        <strain evidence="4">H33</strain>
    </source>
</reference>
<dbReference type="GO" id="GO:0016020">
    <property type="term" value="C:membrane"/>
    <property type="evidence" value="ECO:0007669"/>
    <property type="project" value="InterPro"/>
</dbReference>
<dbReference type="Pfam" id="PF04333">
    <property type="entry name" value="MlaA"/>
    <property type="match status" value="1"/>
</dbReference>
<keyword evidence="2 3" id="KW-0732">Signal</keyword>
<comment type="similarity">
    <text evidence="1">Belongs to the MlaA family.</text>
</comment>
<protein>
    <submittedName>
        <fullName evidence="4">VacJ family lipoprotein</fullName>
    </submittedName>
</protein>
<dbReference type="RefSeq" id="WP_214621991.1">
    <property type="nucleotide sequence ID" value="NZ_JAHGAW010000003.1"/>
</dbReference>
<proteinExistence type="inferred from homology"/>
<evidence type="ECO:0000256" key="2">
    <source>
        <dbReference type="ARBA" id="ARBA00022729"/>
    </source>
</evidence>
<dbReference type="AlphaFoldDB" id="A0A9X1DA93"/>